<accession>A0A559K7V6</accession>
<dbReference type="InterPro" id="IPR009057">
    <property type="entry name" value="Homeodomain-like_sf"/>
</dbReference>
<dbReference type="InterPro" id="IPR023772">
    <property type="entry name" value="DNA-bd_HTH_TetR-type_CS"/>
</dbReference>
<name>A0A559K7V6_9BACL</name>
<proteinExistence type="predicted"/>
<dbReference type="PROSITE" id="PS01081">
    <property type="entry name" value="HTH_TETR_1"/>
    <property type="match status" value="1"/>
</dbReference>
<reference evidence="4 5" key="1">
    <citation type="submission" date="2019-07" db="EMBL/GenBank/DDBJ databases">
        <authorList>
            <person name="Kim J."/>
        </authorList>
    </citation>
    <scope>NUCLEOTIDE SEQUENCE [LARGE SCALE GENOMIC DNA]</scope>
    <source>
        <strain evidence="4 5">JC52</strain>
    </source>
</reference>
<sequence>MAKEDRKQQIVEVAVSVFAKQGYYKTTTTHIAQAVGVTQPYVFHFFKTKEELFIAVLEQSVNRIAGIFKEVEAPAEYLEDRMGEAFFNLLKTHRDETLLSMQAFTTVEPVIRKRVQEGFSYIHKVVKEKFERAQIPQPGFQASAFIGIGMATVVSEVLDLPELLPYCEKD</sequence>
<dbReference type="EMBL" id="VNJI01000026">
    <property type="protein sequence ID" value="TVY08215.1"/>
    <property type="molecule type" value="Genomic_DNA"/>
</dbReference>
<dbReference type="AlphaFoldDB" id="A0A559K7V6"/>
<dbReference type="RefSeq" id="WP_144850245.1">
    <property type="nucleotide sequence ID" value="NZ_VNJI01000026.1"/>
</dbReference>
<keyword evidence="1 2" id="KW-0238">DNA-binding</keyword>
<organism evidence="4 5">
    <name type="scientific">Paenibacillus cremeus</name>
    <dbReference type="NCBI Taxonomy" id="2163881"/>
    <lineage>
        <taxon>Bacteria</taxon>
        <taxon>Bacillati</taxon>
        <taxon>Bacillota</taxon>
        <taxon>Bacilli</taxon>
        <taxon>Bacillales</taxon>
        <taxon>Paenibacillaceae</taxon>
        <taxon>Paenibacillus</taxon>
    </lineage>
</organism>
<dbReference type="SUPFAM" id="SSF46689">
    <property type="entry name" value="Homeodomain-like"/>
    <property type="match status" value="1"/>
</dbReference>
<dbReference type="PRINTS" id="PR00455">
    <property type="entry name" value="HTHTETR"/>
</dbReference>
<dbReference type="PANTHER" id="PTHR43479">
    <property type="entry name" value="ACREF/ENVCD OPERON REPRESSOR-RELATED"/>
    <property type="match status" value="1"/>
</dbReference>
<dbReference type="OrthoDB" id="2356263at2"/>
<feature type="domain" description="HTH tetR-type" evidence="3">
    <location>
        <begin position="4"/>
        <end position="64"/>
    </location>
</feature>
<feature type="DNA-binding region" description="H-T-H motif" evidence="2">
    <location>
        <begin position="27"/>
        <end position="46"/>
    </location>
</feature>
<evidence type="ECO:0000256" key="1">
    <source>
        <dbReference type="ARBA" id="ARBA00023125"/>
    </source>
</evidence>
<dbReference type="Proteomes" id="UP000317036">
    <property type="component" value="Unassembled WGS sequence"/>
</dbReference>
<gene>
    <name evidence="4" type="ORF">FPZ49_20150</name>
</gene>
<dbReference type="Gene3D" id="1.10.357.10">
    <property type="entry name" value="Tetracycline Repressor, domain 2"/>
    <property type="match status" value="1"/>
</dbReference>
<dbReference type="Pfam" id="PF00440">
    <property type="entry name" value="TetR_N"/>
    <property type="match status" value="1"/>
</dbReference>
<dbReference type="InterPro" id="IPR050624">
    <property type="entry name" value="HTH-type_Tx_Regulator"/>
</dbReference>
<evidence type="ECO:0000313" key="4">
    <source>
        <dbReference type="EMBL" id="TVY08215.1"/>
    </source>
</evidence>
<evidence type="ECO:0000259" key="3">
    <source>
        <dbReference type="PROSITE" id="PS50977"/>
    </source>
</evidence>
<dbReference type="GO" id="GO:0003677">
    <property type="term" value="F:DNA binding"/>
    <property type="evidence" value="ECO:0007669"/>
    <property type="project" value="UniProtKB-UniRule"/>
</dbReference>
<protein>
    <submittedName>
        <fullName evidence="4">TetR/AcrR family transcriptional regulator</fullName>
    </submittedName>
</protein>
<evidence type="ECO:0000256" key="2">
    <source>
        <dbReference type="PROSITE-ProRule" id="PRU00335"/>
    </source>
</evidence>
<evidence type="ECO:0000313" key="5">
    <source>
        <dbReference type="Proteomes" id="UP000317036"/>
    </source>
</evidence>
<dbReference type="PANTHER" id="PTHR43479:SF11">
    <property type="entry name" value="ACREF_ENVCD OPERON REPRESSOR-RELATED"/>
    <property type="match status" value="1"/>
</dbReference>
<dbReference type="PROSITE" id="PS50977">
    <property type="entry name" value="HTH_TETR_2"/>
    <property type="match status" value="1"/>
</dbReference>
<dbReference type="InterPro" id="IPR001647">
    <property type="entry name" value="HTH_TetR"/>
</dbReference>
<comment type="caution">
    <text evidence="4">The sequence shown here is derived from an EMBL/GenBank/DDBJ whole genome shotgun (WGS) entry which is preliminary data.</text>
</comment>
<keyword evidence="5" id="KW-1185">Reference proteome</keyword>